<evidence type="ECO:0000313" key="2">
    <source>
        <dbReference type="Proteomes" id="UP001595692"/>
    </source>
</evidence>
<comment type="caution">
    <text evidence="1">The sequence shown here is derived from an EMBL/GenBank/DDBJ whole genome shotgun (WGS) entry which is preliminary data.</text>
</comment>
<dbReference type="EMBL" id="JBHSAF010000001">
    <property type="protein sequence ID" value="MFC3911893.1"/>
    <property type="molecule type" value="Genomic_DNA"/>
</dbReference>
<proteinExistence type="predicted"/>
<organism evidence="1 2">
    <name type="scientific">Pseudaeromonas sharmana</name>
    <dbReference type="NCBI Taxonomy" id="328412"/>
    <lineage>
        <taxon>Bacteria</taxon>
        <taxon>Pseudomonadati</taxon>
        <taxon>Pseudomonadota</taxon>
        <taxon>Gammaproteobacteria</taxon>
        <taxon>Aeromonadales</taxon>
        <taxon>Aeromonadaceae</taxon>
        <taxon>Pseudaeromonas</taxon>
    </lineage>
</organism>
<dbReference type="InterPro" id="IPR009659">
    <property type="entry name" value="DUF1249"/>
</dbReference>
<dbReference type="Proteomes" id="UP001595692">
    <property type="component" value="Unassembled WGS sequence"/>
</dbReference>
<dbReference type="PANTHER" id="PTHR38774">
    <property type="entry name" value="CYTOPLASMIC PROTEIN-RELATED"/>
    <property type="match status" value="1"/>
</dbReference>
<evidence type="ECO:0000313" key="1">
    <source>
        <dbReference type="EMBL" id="MFC3911893.1"/>
    </source>
</evidence>
<accession>A0ABV8CIV1</accession>
<name>A0ABV8CIV1_9GAMM</name>
<dbReference type="Pfam" id="PF06853">
    <property type="entry name" value="DUF1249"/>
    <property type="match status" value="1"/>
</dbReference>
<keyword evidence="2" id="KW-1185">Reference proteome</keyword>
<protein>
    <submittedName>
        <fullName evidence="1">DUF1249 domain-containing protein</fullName>
    </submittedName>
</protein>
<gene>
    <name evidence="1" type="ORF">ACFOSS_00230</name>
</gene>
<reference evidence="2" key="1">
    <citation type="journal article" date="2019" name="Int. J. Syst. Evol. Microbiol.">
        <title>The Global Catalogue of Microorganisms (GCM) 10K type strain sequencing project: providing services to taxonomists for standard genome sequencing and annotation.</title>
        <authorList>
            <consortium name="The Broad Institute Genomics Platform"/>
            <consortium name="The Broad Institute Genome Sequencing Center for Infectious Disease"/>
            <person name="Wu L."/>
            <person name="Ma J."/>
        </authorList>
    </citation>
    <scope>NUCLEOTIDE SEQUENCE [LARGE SCALE GENOMIC DNA]</scope>
    <source>
        <strain evidence="2">CCUG 54939</strain>
    </source>
</reference>
<dbReference type="RefSeq" id="WP_377150633.1">
    <property type="nucleotide sequence ID" value="NZ_JBHSAF010000001.1"/>
</dbReference>
<dbReference type="PANTHER" id="PTHR38774:SF1">
    <property type="entry name" value="CYTOPLASMIC PROTEIN"/>
    <property type="match status" value="1"/>
</dbReference>
<sequence length="124" mass="14602">MGLMKLLPKQAFEQQGYCFCAADGLRFTLRVLEESRFTTLVEVSQNNENLPHYLRAYLQVRLYHDARMAEVCVSQQISRLQPSYHYPNAKMHHRNEKEQCNHFLGEWLRFCLAHGYGAFTFVVD</sequence>